<feature type="domain" description="D-isomer specific 2-hydroxyacid dehydrogenase NAD-binding" evidence="3">
    <location>
        <begin position="105"/>
        <end position="280"/>
    </location>
</feature>
<evidence type="ECO:0000259" key="3">
    <source>
        <dbReference type="Pfam" id="PF02826"/>
    </source>
</evidence>
<comment type="caution">
    <text evidence="4">The sequence shown here is derived from an EMBL/GenBank/DDBJ whole genome shotgun (WGS) entry which is preliminary data.</text>
</comment>
<accession>A0ABU7V4C2</accession>
<keyword evidence="5" id="KW-1185">Reference proteome</keyword>
<evidence type="ECO:0000313" key="4">
    <source>
        <dbReference type="EMBL" id="MEF2254328.1"/>
    </source>
</evidence>
<evidence type="ECO:0000256" key="1">
    <source>
        <dbReference type="ARBA" id="ARBA00023002"/>
    </source>
</evidence>
<sequence>MTSDARTLVISVPDDKLEKDLAGLPGIEVVRWDMGDSAPRAAFDIVVPPYIRSPRVLARLEGIDVRLVQSQSIGYEAAARHLPPGIVYANAATVHEDSTAELALTLTLAAQRQIPRLVAAQSEGRWAGAREGDAFPPSLADRRVLIVGFGGVGTAIAARLRGFEAHVEAVATRARVEDGTVVHALDELSGLLPQTEIVILALPGGEETAKLVDDAFLAALPDDALLVNVGRGSLVDTDALLRHLHAGRIRAALDVIDPEPVPEGHPLWSAPGLLLTPHVGGASTAMRPRIAALVRTQAERMQRGEEPINVVLRT</sequence>
<name>A0ABU7V4C2_9MICO</name>
<dbReference type="InterPro" id="IPR029753">
    <property type="entry name" value="D-isomer_DH_CS"/>
</dbReference>
<evidence type="ECO:0000256" key="2">
    <source>
        <dbReference type="ARBA" id="ARBA00023027"/>
    </source>
</evidence>
<protein>
    <submittedName>
        <fullName evidence="4">2-hydroxyacid dehydrogenase</fullName>
    </submittedName>
</protein>
<reference evidence="4 5" key="1">
    <citation type="submission" date="2024-01" db="EMBL/GenBank/DDBJ databases">
        <title>the genome sequence of strain Microbacterium schleiferi NBRC 15075.</title>
        <authorList>
            <person name="Ding Y."/>
            <person name="Zhang G."/>
        </authorList>
    </citation>
    <scope>NUCLEOTIDE SEQUENCE [LARGE SCALE GENOMIC DNA]</scope>
    <source>
        <strain evidence="4 5">NBRC 15075</strain>
    </source>
</reference>
<dbReference type="PANTHER" id="PTHR10996">
    <property type="entry name" value="2-HYDROXYACID DEHYDROGENASE-RELATED"/>
    <property type="match status" value="1"/>
</dbReference>
<dbReference type="InterPro" id="IPR036291">
    <property type="entry name" value="NAD(P)-bd_dom_sf"/>
</dbReference>
<dbReference type="RefSeq" id="WP_331790894.1">
    <property type="nucleotide sequence ID" value="NZ_BAAAUO010000005.1"/>
</dbReference>
<dbReference type="Pfam" id="PF02826">
    <property type="entry name" value="2-Hacid_dh_C"/>
    <property type="match status" value="1"/>
</dbReference>
<organism evidence="4 5">
    <name type="scientific">Microbacterium schleiferi</name>
    <dbReference type="NCBI Taxonomy" id="69362"/>
    <lineage>
        <taxon>Bacteria</taxon>
        <taxon>Bacillati</taxon>
        <taxon>Actinomycetota</taxon>
        <taxon>Actinomycetes</taxon>
        <taxon>Micrococcales</taxon>
        <taxon>Microbacteriaceae</taxon>
        <taxon>Microbacterium</taxon>
    </lineage>
</organism>
<dbReference type="InterPro" id="IPR050223">
    <property type="entry name" value="D-isomer_2-hydroxyacid_DH"/>
</dbReference>
<dbReference type="SUPFAM" id="SSF51735">
    <property type="entry name" value="NAD(P)-binding Rossmann-fold domains"/>
    <property type="match status" value="1"/>
</dbReference>
<dbReference type="Gene3D" id="3.40.50.720">
    <property type="entry name" value="NAD(P)-binding Rossmann-like Domain"/>
    <property type="match status" value="2"/>
</dbReference>
<dbReference type="Proteomes" id="UP001351900">
    <property type="component" value="Unassembled WGS sequence"/>
</dbReference>
<dbReference type="PANTHER" id="PTHR10996:SF178">
    <property type="entry name" value="2-HYDROXYACID DEHYDROGENASE YGL185C-RELATED"/>
    <property type="match status" value="1"/>
</dbReference>
<dbReference type="InterPro" id="IPR006140">
    <property type="entry name" value="D-isomer_DH_NAD-bd"/>
</dbReference>
<gene>
    <name evidence="4" type="ORF">V2V91_04145</name>
</gene>
<dbReference type="CDD" id="cd12166">
    <property type="entry name" value="2-Hacid_dh_7"/>
    <property type="match status" value="1"/>
</dbReference>
<dbReference type="PROSITE" id="PS00671">
    <property type="entry name" value="D_2_HYDROXYACID_DH_3"/>
    <property type="match status" value="1"/>
</dbReference>
<proteinExistence type="predicted"/>
<keyword evidence="1" id="KW-0560">Oxidoreductase</keyword>
<keyword evidence="2" id="KW-0520">NAD</keyword>
<evidence type="ECO:0000313" key="5">
    <source>
        <dbReference type="Proteomes" id="UP001351900"/>
    </source>
</evidence>
<dbReference type="EMBL" id="JAZHOV010000002">
    <property type="protein sequence ID" value="MEF2254328.1"/>
    <property type="molecule type" value="Genomic_DNA"/>
</dbReference>